<organism evidence="1">
    <name type="scientific">Botryosphaeria dothidea RNA virus 1</name>
    <dbReference type="NCBI Taxonomy" id="2849745"/>
    <lineage>
        <taxon>Viruses</taxon>
        <taxon>Riboviria</taxon>
        <taxon>Riboviria incertae sedis</taxon>
        <taxon>Polymycoviridae</taxon>
        <taxon>Polymycovirus</taxon>
        <taxon>Polymycovirus botryosphaeriae</taxon>
        <taxon>Botryoshaeria dothidea polymycovirus 1</taxon>
    </lineage>
</organism>
<protein>
    <submittedName>
        <fullName evidence="1">Uncharacterized protein</fullName>
    </submittedName>
</protein>
<sequence length="370" mass="42305">MAPEFKPGAFEPVITVSPRADGNTRAFHGDKQGLYDGCAQTFFTAFSTSTAGGSNTEYTRAAMTSISKVFAQFLWARQLSNQLSALGFNDRYRKELATEFPLPEPIVKLFNVYGHVEHEEVKYAQLDLEREYAWALVDLAWMTREFDWTDDNPTVHDPEYNGWMQRLNLNSSGEISVDYHETVRAYVLRLVRHIDGLAVDPEYKLTLIKNIIDVATERDLNAMLRWLRVQPQIGNLPNRGRDLRNGVFEDYLREAFPRDTPNFVDGRIGPRVIQPILRKVTEGMRNVVDELFINMAVVPIARYEKGSLAQLSETNDDLTFTHFPLSLADLTVSAAFRVGKVLRRFLRASPEQTDSALRNELIRKSVRRRA</sequence>
<dbReference type="EMBL" id="KJ722538">
    <property type="protein sequence ID" value="AIE47695.1"/>
    <property type="molecule type" value="Genomic_RNA"/>
</dbReference>
<evidence type="ECO:0000313" key="1">
    <source>
        <dbReference type="EMBL" id="AIE47695.1"/>
    </source>
</evidence>
<reference evidence="1" key="1">
    <citation type="submission" date="2014-04" db="EMBL/GenBank/DDBJ databases">
        <title>Complete nucleotide sequence and genome characterization of a Partitivirus in Botryosphaeria dothidea.</title>
        <authorList>
            <person name="Jiang X."/>
            <person name="Jin L."/>
            <person name="Chen H."/>
            <person name="Yu Z."/>
            <person name="Shao R."/>
            <person name="Xu W."/>
            <person name="Chen J."/>
            <person name="Duns G.J."/>
        </authorList>
    </citation>
    <scope>NUCLEOTIDE SEQUENCE</scope>
    <source>
        <strain evidence="1">YDJ-08</strain>
    </source>
</reference>
<name>A0A068LR57_9VIRU</name>
<accession>A0A068LR57</accession>
<proteinExistence type="predicted"/>